<gene>
    <name evidence="1" type="ORF">F441_02093</name>
</gene>
<accession>W2XQ48</accession>
<reference evidence="1 2" key="1">
    <citation type="submission" date="2013-11" db="EMBL/GenBank/DDBJ databases">
        <title>The Genome Sequence of Phytophthora parasitica CJ01A1.</title>
        <authorList>
            <consortium name="The Broad Institute Genomics Platform"/>
            <person name="Russ C."/>
            <person name="Tyler B."/>
            <person name="Panabieres F."/>
            <person name="Shan W."/>
            <person name="Tripathy S."/>
            <person name="Grunwald N."/>
            <person name="Machado M."/>
            <person name="Johnson C.S."/>
            <person name="Walker B."/>
            <person name="Young S.K."/>
            <person name="Zeng Q."/>
            <person name="Gargeya S."/>
            <person name="Fitzgerald M."/>
            <person name="Haas B."/>
            <person name="Abouelleil A."/>
            <person name="Allen A.W."/>
            <person name="Alvarado L."/>
            <person name="Arachchi H.M."/>
            <person name="Berlin A.M."/>
            <person name="Chapman S.B."/>
            <person name="Gainer-Dewar J."/>
            <person name="Goldberg J."/>
            <person name="Griggs A."/>
            <person name="Gujja S."/>
            <person name="Hansen M."/>
            <person name="Howarth C."/>
            <person name="Imamovic A."/>
            <person name="Ireland A."/>
            <person name="Larimer J."/>
            <person name="McCowan C."/>
            <person name="Murphy C."/>
            <person name="Pearson M."/>
            <person name="Poon T.W."/>
            <person name="Priest M."/>
            <person name="Roberts A."/>
            <person name="Saif S."/>
            <person name="Shea T."/>
            <person name="Sisk P."/>
            <person name="Sykes S."/>
            <person name="Wortman J."/>
            <person name="Nusbaum C."/>
            <person name="Birren B."/>
        </authorList>
    </citation>
    <scope>NUCLEOTIDE SEQUENCE [LARGE SCALE GENOMIC DNA]</scope>
    <source>
        <strain evidence="1 2">CJ01A1</strain>
    </source>
</reference>
<evidence type="ECO:0000313" key="1">
    <source>
        <dbReference type="EMBL" id="ETP24995.1"/>
    </source>
</evidence>
<protein>
    <recommendedName>
        <fullName evidence="3">MULE transposase domain-containing protein</fullName>
    </recommendedName>
</protein>
<proteinExistence type="predicted"/>
<evidence type="ECO:0000313" key="2">
    <source>
        <dbReference type="Proteomes" id="UP000018958"/>
    </source>
</evidence>
<name>W2XQ48_PHYNI</name>
<dbReference type="OrthoDB" id="166868at2759"/>
<evidence type="ECO:0008006" key="3">
    <source>
        <dbReference type="Google" id="ProtNLM"/>
    </source>
</evidence>
<organism evidence="1 2">
    <name type="scientific">Phytophthora nicotianae CJ01A1</name>
    <dbReference type="NCBI Taxonomy" id="1317063"/>
    <lineage>
        <taxon>Eukaryota</taxon>
        <taxon>Sar</taxon>
        <taxon>Stramenopiles</taxon>
        <taxon>Oomycota</taxon>
        <taxon>Peronosporomycetes</taxon>
        <taxon>Peronosporales</taxon>
        <taxon>Peronosporaceae</taxon>
        <taxon>Phytophthora</taxon>
    </lineage>
</organism>
<dbReference type="Proteomes" id="UP000018958">
    <property type="component" value="Unassembled WGS sequence"/>
</dbReference>
<comment type="caution">
    <text evidence="1">The sequence shown here is derived from an EMBL/GenBank/DDBJ whole genome shotgun (WGS) entry which is preliminary data.</text>
</comment>
<dbReference type="EMBL" id="ANIX01000415">
    <property type="protein sequence ID" value="ETP24995.1"/>
    <property type="molecule type" value="Genomic_DNA"/>
</dbReference>
<dbReference type="AlphaFoldDB" id="W2XQ48"/>
<sequence length="187" mass="20319">MFDPTGDLNRAFCFGHNEDENGHAYVGKNTDSDSFVVGVSNLALIKHVSTTPLRGALRFSTQMPRYPIITCELSDSFRSYQLAAISVVIRRTAKKHDMCLSALVAMVKRARPTSTLHIDAAMGDAEDAQLNWFQQVSPFVIQDAAVRSPTSDTTIQAPTGRAAKAVALMIAKDRATAYTTNNPATVV</sequence>